<dbReference type="Gene3D" id="1.10.10.10">
    <property type="entry name" value="Winged helix-like DNA-binding domain superfamily/Winged helix DNA-binding domain"/>
    <property type="match status" value="1"/>
</dbReference>
<dbReference type="EMBL" id="JAINZZ010000022">
    <property type="protein sequence ID" value="MBY8879705.1"/>
    <property type="molecule type" value="Genomic_DNA"/>
</dbReference>
<dbReference type="InterPro" id="IPR005561">
    <property type="entry name" value="ANTAR"/>
</dbReference>
<keyword evidence="2" id="KW-0804">Transcription</keyword>
<dbReference type="RefSeq" id="WP_222963972.1">
    <property type="nucleotide sequence ID" value="NZ_JAINZZ010000022.1"/>
</dbReference>
<dbReference type="InterPro" id="IPR012074">
    <property type="entry name" value="GAF_ANTAR"/>
</dbReference>
<dbReference type="InterPro" id="IPR029016">
    <property type="entry name" value="GAF-like_dom_sf"/>
</dbReference>
<evidence type="ECO:0000256" key="3">
    <source>
        <dbReference type="SAM" id="MobiDB-lite"/>
    </source>
</evidence>
<dbReference type="Pfam" id="PF03861">
    <property type="entry name" value="ANTAR"/>
    <property type="match status" value="1"/>
</dbReference>
<dbReference type="Proteomes" id="UP000778578">
    <property type="component" value="Unassembled WGS sequence"/>
</dbReference>
<keyword evidence="6" id="KW-1185">Reference proteome</keyword>
<dbReference type="Pfam" id="PF13185">
    <property type="entry name" value="GAF_2"/>
    <property type="match status" value="1"/>
</dbReference>
<evidence type="ECO:0000259" key="4">
    <source>
        <dbReference type="PROSITE" id="PS50921"/>
    </source>
</evidence>
<feature type="compositionally biased region" description="Gly residues" evidence="3">
    <location>
        <begin position="1"/>
        <end position="12"/>
    </location>
</feature>
<dbReference type="PROSITE" id="PS50921">
    <property type="entry name" value="ANTAR"/>
    <property type="match status" value="1"/>
</dbReference>
<dbReference type="PIRSF" id="PIRSF036625">
    <property type="entry name" value="GAF_ANTAR"/>
    <property type="match status" value="1"/>
</dbReference>
<accession>A0ABS7QB86</accession>
<reference evidence="5 6" key="1">
    <citation type="submission" date="2021-08" db="EMBL/GenBank/DDBJ databases">
        <title>WGS of actinomycetes from Thailand.</title>
        <authorList>
            <person name="Thawai C."/>
        </authorList>
    </citation>
    <scope>NUCLEOTIDE SEQUENCE [LARGE SCALE GENOMIC DNA]</scope>
    <source>
        <strain evidence="5 6">PLK6-54</strain>
    </source>
</reference>
<dbReference type="InterPro" id="IPR003018">
    <property type="entry name" value="GAF"/>
</dbReference>
<keyword evidence="1" id="KW-0805">Transcription regulation</keyword>
<gene>
    <name evidence="5" type="ORF">K7862_18970</name>
</gene>
<evidence type="ECO:0000313" key="5">
    <source>
        <dbReference type="EMBL" id="MBY8879705.1"/>
    </source>
</evidence>
<evidence type="ECO:0000256" key="2">
    <source>
        <dbReference type="ARBA" id="ARBA00023163"/>
    </source>
</evidence>
<evidence type="ECO:0000256" key="1">
    <source>
        <dbReference type="ARBA" id="ARBA00023015"/>
    </source>
</evidence>
<protein>
    <submittedName>
        <fullName evidence="5">GAF and ANTAR domain-containing protein</fullName>
    </submittedName>
</protein>
<sequence>MEPGRPGGGGGRPSDRLDPEDRKRFGRALAEAVAGADPVAVPELLCRACVEILDVTGASVSLSDGAAGILWWSSDETAGRLAETQYSLGDGPCRRAIELVAPVMASDLSAAPDAERWPVFAERAVELGVRAVFSLPLGTDAVAVGTLDLYRREPGPLSGRDQALAFPASDAITYALTRVESAAAEDDDGFASWLDAAEDDREEINRATGMVMVQLGVDAQHALARLRAYAFAEGRTVSDVALGVLAGEVRFDD</sequence>
<comment type="caution">
    <text evidence="5">The sequence shown here is derived from an EMBL/GenBank/DDBJ whole genome shotgun (WGS) entry which is preliminary data.</text>
</comment>
<feature type="region of interest" description="Disordered" evidence="3">
    <location>
        <begin position="1"/>
        <end position="20"/>
    </location>
</feature>
<organism evidence="5 6">
    <name type="scientific">Actinacidiphila acidipaludis</name>
    <dbReference type="NCBI Taxonomy" id="2873382"/>
    <lineage>
        <taxon>Bacteria</taxon>
        <taxon>Bacillati</taxon>
        <taxon>Actinomycetota</taxon>
        <taxon>Actinomycetes</taxon>
        <taxon>Kitasatosporales</taxon>
        <taxon>Streptomycetaceae</taxon>
        <taxon>Actinacidiphila</taxon>
    </lineage>
</organism>
<dbReference type="SUPFAM" id="SSF55781">
    <property type="entry name" value="GAF domain-like"/>
    <property type="match status" value="1"/>
</dbReference>
<evidence type="ECO:0000313" key="6">
    <source>
        <dbReference type="Proteomes" id="UP000778578"/>
    </source>
</evidence>
<dbReference type="InterPro" id="IPR036388">
    <property type="entry name" value="WH-like_DNA-bd_sf"/>
</dbReference>
<proteinExistence type="predicted"/>
<dbReference type="Gene3D" id="3.30.450.40">
    <property type="match status" value="1"/>
</dbReference>
<name>A0ABS7QB86_9ACTN</name>
<dbReference type="SMART" id="SM01012">
    <property type="entry name" value="ANTAR"/>
    <property type="match status" value="1"/>
</dbReference>
<feature type="domain" description="ANTAR" evidence="4">
    <location>
        <begin position="184"/>
        <end position="245"/>
    </location>
</feature>